<keyword evidence="3" id="KW-0732">Signal</keyword>
<evidence type="ECO:0000256" key="2">
    <source>
        <dbReference type="SAM" id="Phobius"/>
    </source>
</evidence>
<feature type="chain" id="PRO_5045135236" evidence="3">
    <location>
        <begin position="21"/>
        <end position="457"/>
    </location>
</feature>
<proteinExistence type="predicted"/>
<dbReference type="RefSeq" id="WP_311422560.1">
    <property type="nucleotide sequence ID" value="NZ_JAVREH010000007.1"/>
</dbReference>
<feature type="transmembrane region" description="Helical" evidence="2">
    <location>
        <begin position="432"/>
        <end position="454"/>
    </location>
</feature>
<name>A0ABU2J8U9_9ACTN</name>
<keyword evidence="5" id="KW-1185">Reference proteome</keyword>
<feature type="region of interest" description="Disordered" evidence="1">
    <location>
        <begin position="244"/>
        <end position="408"/>
    </location>
</feature>
<accession>A0ABU2J8U9</accession>
<feature type="compositionally biased region" description="Low complexity" evidence="1">
    <location>
        <begin position="346"/>
        <end position="366"/>
    </location>
</feature>
<comment type="caution">
    <text evidence="4">The sequence shown here is derived from an EMBL/GenBank/DDBJ whole genome shotgun (WGS) entry which is preliminary data.</text>
</comment>
<sequence>MLLTALGASLSLLAHPGSSAAASSGNDGTITASVRYGCPDEGLKDGFVEVALQSSSSSSSGELVLQVGLAGAESTGATGVFLEGGPSLVSVGDGTTKVRLAGDIDKADHVFIHQVDQPDIVTLPLHSTCRNMTPINFGLDKPSVQVAKKPCTDGSLANVSVSLHNPNEVDSSIQRIGYQQLDYTVLLVREDGQLADPVGTLLSFDKPSTQSTTVSQVAATTPTPYQVRVIGVDGAVTSTDISLSCSAAQPAPPVKTPTPPPTKPAPPTTAPPTTAPPAPPTTAPPSKPTAPSASVSISAPAPSGTSGSLPSTPGSGSAPRPSAPRPSASASQSVGAVSGNPSRPATSESSGTETGSGPVVIGGVPSQPRADPPTGGSGQPVTSPSRVIAGRAPGTPAPTATPSPTATQAGATRLVVEPPPRYGAVFVFQKDVALVVLAFAAAMSALVGATVVSARRR</sequence>
<keyword evidence="2" id="KW-0472">Membrane</keyword>
<keyword evidence="2" id="KW-1133">Transmembrane helix</keyword>
<evidence type="ECO:0000256" key="3">
    <source>
        <dbReference type="SAM" id="SignalP"/>
    </source>
</evidence>
<dbReference type="PRINTS" id="PR01217">
    <property type="entry name" value="PRICHEXTENSN"/>
</dbReference>
<dbReference type="Proteomes" id="UP001183176">
    <property type="component" value="Unassembled WGS sequence"/>
</dbReference>
<evidence type="ECO:0000313" key="4">
    <source>
        <dbReference type="EMBL" id="MDT0261404.1"/>
    </source>
</evidence>
<reference evidence="5" key="1">
    <citation type="submission" date="2023-07" db="EMBL/GenBank/DDBJ databases">
        <title>30 novel species of actinomycetes from the DSMZ collection.</title>
        <authorList>
            <person name="Nouioui I."/>
        </authorList>
    </citation>
    <scope>NUCLEOTIDE SEQUENCE [LARGE SCALE GENOMIC DNA]</scope>
    <source>
        <strain evidence="5">DSM 44399</strain>
    </source>
</reference>
<feature type="signal peptide" evidence="3">
    <location>
        <begin position="1"/>
        <end position="20"/>
    </location>
</feature>
<keyword evidence="2" id="KW-0812">Transmembrane</keyword>
<protein>
    <submittedName>
        <fullName evidence="4">Uncharacterized protein</fullName>
    </submittedName>
</protein>
<evidence type="ECO:0000256" key="1">
    <source>
        <dbReference type="SAM" id="MobiDB-lite"/>
    </source>
</evidence>
<feature type="compositionally biased region" description="Pro residues" evidence="1">
    <location>
        <begin position="250"/>
        <end position="288"/>
    </location>
</feature>
<gene>
    <name evidence="4" type="ORF">RM423_08345</name>
</gene>
<feature type="compositionally biased region" description="Low complexity" evidence="1">
    <location>
        <begin position="289"/>
        <end position="339"/>
    </location>
</feature>
<dbReference type="EMBL" id="JAVREH010000007">
    <property type="protein sequence ID" value="MDT0261404.1"/>
    <property type="molecule type" value="Genomic_DNA"/>
</dbReference>
<organism evidence="4 5">
    <name type="scientific">Jatrophihabitans lederbergiae</name>
    <dbReference type="NCBI Taxonomy" id="3075547"/>
    <lineage>
        <taxon>Bacteria</taxon>
        <taxon>Bacillati</taxon>
        <taxon>Actinomycetota</taxon>
        <taxon>Actinomycetes</taxon>
        <taxon>Jatrophihabitantales</taxon>
        <taxon>Jatrophihabitantaceae</taxon>
        <taxon>Jatrophihabitans</taxon>
    </lineage>
</organism>
<evidence type="ECO:0000313" key="5">
    <source>
        <dbReference type="Proteomes" id="UP001183176"/>
    </source>
</evidence>